<reference evidence="1" key="1">
    <citation type="submission" date="2023-03" db="EMBL/GenBank/DDBJ databases">
        <title>Edaphobacter sp.</title>
        <authorList>
            <person name="Huber K.J."/>
            <person name="Papendorf J."/>
            <person name="Pilke C."/>
            <person name="Bunk B."/>
            <person name="Sproeer C."/>
            <person name="Pester M."/>
        </authorList>
    </citation>
    <scope>NUCLEOTIDE SEQUENCE</scope>
    <source>
        <strain evidence="1">DSM 110680</strain>
    </source>
</reference>
<evidence type="ECO:0008006" key="2">
    <source>
        <dbReference type="Google" id="ProtNLM"/>
    </source>
</evidence>
<protein>
    <recommendedName>
        <fullName evidence="2">PilZ domain-containing protein</fullName>
    </recommendedName>
</protein>
<dbReference type="AlphaFoldDB" id="A0AAU7DG02"/>
<accession>A0AAU7DG02</accession>
<dbReference type="EMBL" id="CP121196">
    <property type="protein sequence ID" value="XBH16078.1"/>
    <property type="molecule type" value="Genomic_DNA"/>
</dbReference>
<sequence>MQTEDNTAEFKTKVTSIHAGARERLVKRLTRWLCPEQRAANRLVAPPLIAYLGTVRGSKEFRIGDFSVSGFYMITEERWIAGTSFPVTLERTDPEGMGRSFTVTATVVRAGEDGIGFSFVPPATDEYSNESGGTSSTLVDLTQLAQFLNGLPLTQCGAEALKRAS</sequence>
<name>A0AAU7DG02_9BACT</name>
<organism evidence="1">
    <name type="scientific">Telmatobacter sp. DSM 110680</name>
    <dbReference type="NCBI Taxonomy" id="3036704"/>
    <lineage>
        <taxon>Bacteria</taxon>
        <taxon>Pseudomonadati</taxon>
        <taxon>Acidobacteriota</taxon>
        <taxon>Terriglobia</taxon>
        <taxon>Terriglobales</taxon>
        <taxon>Acidobacteriaceae</taxon>
        <taxon>Telmatobacter</taxon>
    </lineage>
</organism>
<dbReference type="SUPFAM" id="SSF141371">
    <property type="entry name" value="PilZ domain-like"/>
    <property type="match status" value="1"/>
</dbReference>
<evidence type="ECO:0000313" key="1">
    <source>
        <dbReference type="EMBL" id="XBH16078.1"/>
    </source>
</evidence>
<proteinExistence type="predicted"/>
<gene>
    <name evidence="1" type="ORF">P8935_16060</name>
</gene>
<dbReference type="RefSeq" id="WP_348261309.1">
    <property type="nucleotide sequence ID" value="NZ_CP121196.1"/>
</dbReference>